<dbReference type="Proteomes" id="UP000807025">
    <property type="component" value="Unassembled WGS sequence"/>
</dbReference>
<dbReference type="OrthoDB" id="3271139at2759"/>
<evidence type="ECO:0000313" key="2">
    <source>
        <dbReference type="EMBL" id="KAF9487615.1"/>
    </source>
</evidence>
<dbReference type="AlphaFoldDB" id="A0A9P6D9D7"/>
<evidence type="ECO:0000313" key="3">
    <source>
        <dbReference type="Proteomes" id="UP000807025"/>
    </source>
</evidence>
<dbReference type="EMBL" id="MU154762">
    <property type="protein sequence ID" value="KAF9487615.1"/>
    <property type="molecule type" value="Genomic_DNA"/>
</dbReference>
<sequence length="166" mass="18556">GTVQFMAREILHSIVKNKMVEHTESHDLESFAWVFAYVVLRRLLRDSGDETKSTFTKDDQLAIKTTYDQSFGALRLDTVLTQRRSRGVFDLRENGIEGLVPEAIADFMNWLGMMVGANYVAGAKPIPLSVASAVPQRAQKKMSHSDVILIIDATIQNLASEVLMDK</sequence>
<feature type="non-terminal residue" evidence="2">
    <location>
        <position position="1"/>
    </location>
</feature>
<organism evidence="2 3">
    <name type="scientific">Pleurotus eryngii</name>
    <name type="common">Boletus of the steppes</name>
    <dbReference type="NCBI Taxonomy" id="5323"/>
    <lineage>
        <taxon>Eukaryota</taxon>
        <taxon>Fungi</taxon>
        <taxon>Dikarya</taxon>
        <taxon>Basidiomycota</taxon>
        <taxon>Agaricomycotina</taxon>
        <taxon>Agaricomycetes</taxon>
        <taxon>Agaricomycetidae</taxon>
        <taxon>Agaricales</taxon>
        <taxon>Pleurotineae</taxon>
        <taxon>Pleurotaceae</taxon>
        <taxon>Pleurotus</taxon>
    </lineage>
</organism>
<protein>
    <recommendedName>
        <fullName evidence="1">Fungal-type protein kinase domain-containing protein</fullName>
    </recommendedName>
</protein>
<feature type="domain" description="Fungal-type protein kinase" evidence="1">
    <location>
        <begin position="1"/>
        <end position="39"/>
    </location>
</feature>
<comment type="caution">
    <text evidence="2">The sequence shown here is derived from an EMBL/GenBank/DDBJ whole genome shotgun (WGS) entry which is preliminary data.</text>
</comment>
<dbReference type="Pfam" id="PF17667">
    <property type="entry name" value="Pkinase_fungal"/>
    <property type="match status" value="1"/>
</dbReference>
<name>A0A9P6D9D7_PLEER</name>
<evidence type="ECO:0000259" key="1">
    <source>
        <dbReference type="Pfam" id="PF17667"/>
    </source>
</evidence>
<keyword evidence="3" id="KW-1185">Reference proteome</keyword>
<accession>A0A9P6D9D7</accession>
<gene>
    <name evidence="2" type="ORF">BDN71DRAFT_1458357</name>
</gene>
<dbReference type="InterPro" id="IPR040976">
    <property type="entry name" value="Pkinase_fungal"/>
</dbReference>
<reference evidence="2" key="1">
    <citation type="submission" date="2020-11" db="EMBL/GenBank/DDBJ databases">
        <authorList>
            <consortium name="DOE Joint Genome Institute"/>
            <person name="Ahrendt S."/>
            <person name="Riley R."/>
            <person name="Andreopoulos W."/>
            <person name="Labutti K."/>
            <person name="Pangilinan J."/>
            <person name="Ruiz-Duenas F.J."/>
            <person name="Barrasa J.M."/>
            <person name="Sanchez-Garcia M."/>
            <person name="Camarero S."/>
            <person name="Miyauchi S."/>
            <person name="Serrano A."/>
            <person name="Linde D."/>
            <person name="Babiker R."/>
            <person name="Drula E."/>
            <person name="Ayuso-Fernandez I."/>
            <person name="Pacheco R."/>
            <person name="Padilla G."/>
            <person name="Ferreira P."/>
            <person name="Barriuso J."/>
            <person name="Kellner H."/>
            <person name="Castanera R."/>
            <person name="Alfaro M."/>
            <person name="Ramirez L."/>
            <person name="Pisabarro A.G."/>
            <person name="Kuo A."/>
            <person name="Tritt A."/>
            <person name="Lipzen A."/>
            <person name="He G."/>
            <person name="Yan M."/>
            <person name="Ng V."/>
            <person name="Cullen D."/>
            <person name="Martin F."/>
            <person name="Rosso M.-N."/>
            <person name="Henrissat B."/>
            <person name="Hibbett D."/>
            <person name="Martinez A.T."/>
            <person name="Grigoriev I.V."/>
        </authorList>
    </citation>
    <scope>NUCLEOTIDE SEQUENCE</scope>
    <source>
        <strain evidence="2">ATCC 90797</strain>
    </source>
</reference>
<proteinExistence type="predicted"/>